<gene>
    <name evidence="11" type="ORF">SAMN05216516_101441</name>
</gene>
<dbReference type="EMBL" id="FOVC01000001">
    <property type="protein sequence ID" value="SFM94165.1"/>
    <property type="molecule type" value="Genomic_DNA"/>
</dbReference>
<dbReference type="CDD" id="cd10434">
    <property type="entry name" value="GIY-YIG_UvrC_Cho"/>
    <property type="match status" value="1"/>
</dbReference>
<keyword evidence="3" id="KW-0378">Hydrolase</keyword>
<evidence type="ECO:0000256" key="6">
    <source>
        <dbReference type="ARBA" id="ARBA00023236"/>
    </source>
</evidence>
<dbReference type="GO" id="GO:0009432">
    <property type="term" value="P:SOS response"/>
    <property type="evidence" value="ECO:0007669"/>
    <property type="project" value="UniProtKB-KW"/>
</dbReference>
<dbReference type="Gene3D" id="3.40.1440.10">
    <property type="entry name" value="GIY-YIG endonuclease"/>
    <property type="match status" value="1"/>
</dbReference>
<dbReference type="AlphaFoldDB" id="A0A1I4UZ62"/>
<dbReference type="GO" id="GO:0009380">
    <property type="term" value="C:excinuclease repair complex"/>
    <property type="evidence" value="ECO:0007669"/>
    <property type="project" value="TreeGrafter"/>
</dbReference>
<dbReference type="InterPro" id="IPR047296">
    <property type="entry name" value="GIY-YIG_UvrC_Cho"/>
</dbReference>
<dbReference type="InterPro" id="IPR035901">
    <property type="entry name" value="GIY-YIG_endonuc_sf"/>
</dbReference>
<keyword evidence="6" id="KW-0742">SOS response</keyword>
<reference evidence="12" key="1">
    <citation type="submission" date="2016-10" db="EMBL/GenBank/DDBJ databases">
        <authorList>
            <person name="Varghese N."/>
            <person name="Submissions S."/>
        </authorList>
    </citation>
    <scope>NUCLEOTIDE SEQUENCE [LARGE SCALE GENOMIC DNA]</scope>
    <source>
        <strain evidence="12">N6PO6</strain>
    </source>
</reference>
<evidence type="ECO:0000313" key="11">
    <source>
        <dbReference type="EMBL" id="SFM94165.1"/>
    </source>
</evidence>
<evidence type="ECO:0000256" key="5">
    <source>
        <dbReference type="ARBA" id="ARBA00023204"/>
    </source>
</evidence>
<dbReference type="InterPro" id="IPR050066">
    <property type="entry name" value="UvrABC_protein_C"/>
</dbReference>
<dbReference type="GO" id="GO:0004518">
    <property type="term" value="F:nuclease activity"/>
    <property type="evidence" value="ECO:0007669"/>
    <property type="project" value="UniProtKB-KW"/>
</dbReference>
<keyword evidence="2" id="KW-0228">DNA excision</keyword>
<dbReference type="SUPFAM" id="SSF82771">
    <property type="entry name" value="GIY-YIG endonuclease"/>
    <property type="match status" value="1"/>
</dbReference>
<dbReference type="SMART" id="SM00465">
    <property type="entry name" value="GIYc"/>
    <property type="match status" value="1"/>
</dbReference>
<protein>
    <recommendedName>
        <fullName evidence="7">Excinuclease cho</fullName>
    </recommendedName>
    <alternativeName>
        <fullName evidence="9">Endonuclease cho</fullName>
    </alternativeName>
    <alternativeName>
        <fullName evidence="8">UvrC homolog protein</fullName>
    </alternativeName>
</protein>
<dbReference type="GO" id="GO:0006289">
    <property type="term" value="P:nucleotide-excision repair"/>
    <property type="evidence" value="ECO:0007669"/>
    <property type="project" value="InterPro"/>
</dbReference>
<dbReference type="RefSeq" id="WP_092874510.1">
    <property type="nucleotide sequence ID" value="NZ_FOVC01000001.1"/>
</dbReference>
<dbReference type="PANTHER" id="PTHR30562">
    <property type="entry name" value="UVRC/OXIDOREDUCTASE"/>
    <property type="match status" value="1"/>
</dbReference>
<evidence type="ECO:0000256" key="9">
    <source>
        <dbReference type="ARBA" id="ARBA00042732"/>
    </source>
</evidence>
<name>A0A1I4UZ62_9GAMM</name>
<dbReference type="InterPro" id="IPR000305">
    <property type="entry name" value="GIY-YIG_endonuc"/>
</dbReference>
<evidence type="ECO:0000313" key="12">
    <source>
        <dbReference type="Proteomes" id="UP000242222"/>
    </source>
</evidence>
<keyword evidence="12" id="KW-1185">Reference proteome</keyword>
<dbReference type="NCBIfam" id="NF007833">
    <property type="entry name" value="PRK10545.1"/>
    <property type="match status" value="1"/>
</dbReference>
<sequence>MTRSFTANRSEYDKRAIYQYPEHLRPSLAALPTRPGVYTFHGESDSMPLYIGKSINIRHRVLSHLRAPNEASMLRQARRISFITTAGELGALLLEAQMIKLQQPLFNKRLRHNRQLCSLQLMNSIPTVVYAKNVNFATTSNLYGLFSSRTTALKMLHKLADTHRLCNSLLGLERGMRGRACFRYALGRCSGACCGKETTESHFLRLCQALEALKVQCWPWHGAVGLVEVGPYGRQIHVICNWYYLGSVSDICQADALTRPLSGFDHDGYKILCKPLLDGAYEIIAL</sequence>
<dbReference type="Proteomes" id="UP000242222">
    <property type="component" value="Unassembled WGS sequence"/>
</dbReference>
<dbReference type="PROSITE" id="PS50164">
    <property type="entry name" value="GIY_YIG"/>
    <property type="match status" value="1"/>
</dbReference>
<dbReference type="OrthoDB" id="9803913at2"/>
<feature type="domain" description="GIY-YIG" evidence="10">
    <location>
        <begin position="33"/>
        <end position="108"/>
    </location>
</feature>
<keyword evidence="5" id="KW-0234">DNA repair</keyword>
<dbReference type="PANTHER" id="PTHR30562:SF10">
    <property type="entry name" value="EXCINUCLEASE CHO"/>
    <property type="match status" value="1"/>
</dbReference>
<evidence type="ECO:0000256" key="8">
    <source>
        <dbReference type="ARBA" id="ARBA00042138"/>
    </source>
</evidence>
<keyword evidence="4" id="KW-0267">Excision nuclease</keyword>
<evidence type="ECO:0000256" key="3">
    <source>
        <dbReference type="ARBA" id="ARBA00022801"/>
    </source>
</evidence>
<dbReference type="FunFam" id="3.40.1440.10:FF:000004">
    <property type="entry name" value="UV-repair endonuclease Cho"/>
    <property type="match status" value="1"/>
</dbReference>
<evidence type="ECO:0000256" key="1">
    <source>
        <dbReference type="ARBA" id="ARBA00022763"/>
    </source>
</evidence>
<accession>A0A1I4UZ62</accession>
<proteinExistence type="predicted"/>
<dbReference type="GO" id="GO:0016787">
    <property type="term" value="F:hydrolase activity"/>
    <property type="evidence" value="ECO:0007669"/>
    <property type="project" value="UniProtKB-KW"/>
</dbReference>
<dbReference type="STRING" id="1367852.SAMN05216516_101441"/>
<evidence type="ECO:0000256" key="4">
    <source>
        <dbReference type="ARBA" id="ARBA00022881"/>
    </source>
</evidence>
<evidence type="ECO:0000256" key="2">
    <source>
        <dbReference type="ARBA" id="ARBA00022769"/>
    </source>
</evidence>
<evidence type="ECO:0000256" key="7">
    <source>
        <dbReference type="ARBA" id="ARBA00040756"/>
    </source>
</evidence>
<keyword evidence="1" id="KW-0227">DNA damage</keyword>
<evidence type="ECO:0000259" key="10">
    <source>
        <dbReference type="PROSITE" id="PS50164"/>
    </source>
</evidence>
<organism evidence="11 12">
    <name type="scientific">Izhakiella capsodis</name>
    <dbReference type="NCBI Taxonomy" id="1367852"/>
    <lineage>
        <taxon>Bacteria</taxon>
        <taxon>Pseudomonadati</taxon>
        <taxon>Pseudomonadota</taxon>
        <taxon>Gammaproteobacteria</taxon>
        <taxon>Enterobacterales</taxon>
        <taxon>Erwiniaceae</taxon>
        <taxon>Izhakiella</taxon>
    </lineage>
</organism>